<evidence type="ECO:0000313" key="2">
    <source>
        <dbReference type="EMBL" id="TNN67551.1"/>
    </source>
</evidence>
<feature type="region of interest" description="Disordered" evidence="1">
    <location>
        <begin position="28"/>
        <end position="90"/>
    </location>
</feature>
<feature type="compositionally biased region" description="Basic and acidic residues" evidence="1">
    <location>
        <begin position="48"/>
        <end position="67"/>
    </location>
</feature>
<keyword evidence="3" id="KW-1185">Reference proteome</keyword>
<sequence>MVTTWLSASSHVQSPAALLLSLNAVQPPKKSTPAVTACRQPKAAPPRDVNHLKEPVLLHAGSPERSHPLKSPDIWKNSGPSEPNDKSSQHHICRDGVLQPLDGGAARRRLAARLLSRAPPGLPARPVLLLLAHSTQHLLHPSLLLLRQSAHELIVVATLLQEDGGLGLQRLGLRRQGLVPGSRRVQLLPHVVVVLQECLVVRRDPLFRGCGAKNRFHISKLISFDPSTHNHCSHTSNASLFSFSMERM</sequence>
<dbReference type="EMBL" id="SRLO01000202">
    <property type="protein sequence ID" value="TNN67551.1"/>
    <property type="molecule type" value="Genomic_DNA"/>
</dbReference>
<proteinExistence type="predicted"/>
<protein>
    <submittedName>
        <fullName evidence="2">Uncharacterized protein</fullName>
    </submittedName>
</protein>
<evidence type="ECO:0000313" key="3">
    <source>
        <dbReference type="Proteomes" id="UP000314294"/>
    </source>
</evidence>
<organism evidence="2 3">
    <name type="scientific">Liparis tanakae</name>
    <name type="common">Tanaka's snailfish</name>
    <dbReference type="NCBI Taxonomy" id="230148"/>
    <lineage>
        <taxon>Eukaryota</taxon>
        <taxon>Metazoa</taxon>
        <taxon>Chordata</taxon>
        <taxon>Craniata</taxon>
        <taxon>Vertebrata</taxon>
        <taxon>Euteleostomi</taxon>
        <taxon>Actinopterygii</taxon>
        <taxon>Neopterygii</taxon>
        <taxon>Teleostei</taxon>
        <taxon>Neoteleostei</taxon>
        <taxon>Acanthomorphata</taxon>
        <taxon>Eupercaria</taxon>
        <taxon>Perciformes</taxon>
        <taxon>Cottioidei</taxon>
        <taxon>Cottales</taxon>
        <taxon>Liparidae</taxon>
        <taxon>Liparis</taxon>
    </lineage>
</organism>
<reference evidence="2 3" key="1">
    <citation type="submission" date="2019-03" db="EMBL/GenBank/DDBJ databases">
        <title>First draft genome of Liparis tanakae, snailfish: a comprehensive survey of snailfish specific genes.</title>
        <authorList>
            <person name="Kim W."/>
            <person name="Song I."/>
            <person name="Jeong J.-H."/>
            <person name="Kim D."/>
            <person name="Kim S."/>
            <person name="Ryu S."/>
            <person name="Song J.Y."/>
            <person name="Lee S.K."/>
        </authorList>
    </citation>
    <scope>NUCLEOTIDE SEQUENCE [LARGE SCALE GENOMIC DNA]</scope>
    <source>
        <tissue evidence="2">Muscle</tissue>
    </source>
</reference>
<gene>
    <name evidence="2" type="ORF">EYF80_022224</name>
</gene>
<dbReference type="AlphaFoldDB" id="A0A4Z2HPP5"/>
<accession>A0A4Z2HPP5</accession>
<dbReference type="Proteomes" id="UP000314294">
    <property type="component" value="Unassembled WGS sequence"/>
</dbReference>
<evidence type="ECO:0000256" key="1">
    <source>
        <dbReference type="SAM" id="MobiDB-lite"/>
    </source>
</evidence>
<comment type="caution">
    <text evidence="2">The sequence shown here is derived from an EMBL/GenBank/DDBJ whole genome shotgun (WGS) entry which is preliminary data.</text>
</comment>
<name>A0A4Z2HPP5_9TELE</name>